<evidence type="ECO:0000313" key="2">
    <source>
        <dbReference type="EMBL" id="DAE05866.1"/>
    </source>
</evidence>
<dbReference type="Pfam" id="PF18903">
    <property type="entry name" value="DUF5659"/>
    <property type="match status" value="1"/>
</dbReference>
<sequence>MNKNKTDNKIIFNQALAGYLMMQGFILKKMERNEKCPDKNVFIFRQSENLEKTIKQYFSK</sequence>
<organism evidence="2">
    <name type="scientific">Podoviridae sp. ctWeH21</name>
    <dbReference type="NCBI Taxonomy" id="2825255"/>
    <lineage>
        <taxon>Viruses</taxon>
        <taxon>Duplodnaviria</taxon>
        <taxon>Heunggongvirae</taxon>
        <taxon>Uroviricota</taxon>
        <taxon>Caudoviricetes</taxon>
    </lineage>
</organism>
<dbReference type="InterPro" id="IPR043718">
    <property type="entry name" value="DUF5659"/>
</dbReference>
<accession>A0A8S5PFV8</accession>
<reference evidence="2" key="1">
    <citation type="journal article" date="2021" name="Proc. Natl. Acad. Sci. U.S.A.">
        <title>A Catalog of Tens of Thousands of Viruses from Human Metagenomes Reveals Hidden Associations with Chronic Diseases.</title>
        <authorList>
            <person name="Tisza M.J."/>
            <person name="Buck C.B."/>
        </authorList>
    </citation>
    <scope>NUCLEOTIDE SEQUENCE</scope>
    <source>
        <strain evidence="2">CtWeH21</strain>
    </source>
</reference>
<evidence type="ECO:0000259" key="1">
    <source>
        <dbReference type="Pfam" id="PF18903"/>
    </source>
</evidence>
<dbReference type="EMBL" id="BK015419">
    <property type="protein sequence ID" value="DAE05866.1"/>
    <property type="molecule type" value="Genomic_DNA"/>
</dbReference>
<feature type="domain" description="DUF5659" evidence="1">
    <location>
        <begin position="11"/>
        <end position="57"/>
    </location>
</feature>
<name>A0A8S5PFV8_9CAUD</name>
<proteinExistence type="predicted"/>
<protein>
    <recommendedName>
        <fullName evidence="1">DUF5659 domain-containing protein</fullName>
    </recommendedName>
</protein>